<dbReference type="PROSITE" id="PS00463">
    <property type="entry name" value="ZN2_CY6_FUNGAL_1"/>
    <property type="match status" value="1"/>
</dbReference>
<keyword evidence="1" id="KW-0479">Metal-binding</keyword>
<dbReference type="PROSITE" id="PS50048">
    <property type="entry name" value="ZN2_CY6_FUNGAL_2"/>
    <property type="match status" value="1"/>
</dbReference>
<feature type="domain" description="Zn(2)-C6 fungal-type" evidence="4">
    <location>
        <begin position="21"/>
        <end position="54"/>
    </location>
</feature>
<dbReference type="Pfam" id="PF00172">
    <property type="entry name" value="Zn_clus"/>
    <property type="match status" value="1"/>
</dbReference>
<dbReference type="AlphaFoldDB" id="A0AAD6ZR37"/>
<dbReference type="PANTHER" id="PTHR46910:SF38">
    <property type="entry name" value="ZN(2)-C6 FUNGAL-TYPE DOMAIN-CONTAINING PROTEIN"/>
    <property type="match status" value="1"/>
</dbReference>
<feature type="compositionally biased region" description="Low complexity" evidence="3">
    <location>
        <begin position="55"/>
        <end position="70"/>
    </location>
</feature>
<keyword evidence="2" id="KW-0539">Nucleus</keyword>
<evidence type="ECO:0000256" key="2">
    <source>
        <dbReference type="ARBA" id="ARBA00023242"/>
    </source>
</evidence>
<dbReference type="PANTHER" id="PTHR46910">
    <property type="entry name" value="TRANSCRIPTION FACTOR PDR1"/>
    <property type="match status" value="1"/>
</dbReference>
<dbReference type="Gene3D" id="4.10.240.10">
    <property type="entry name" value="Zn(2)-C6 fungal-type DNA-binding domain"/>
    <property type="match status" value="1"/>
</dbReference>
<dbReference type="CDD" id="cd00067">
    <property type="entry name" value="GAL4"/>
    <property type="match status" value="1"/>
</dbReference>
<evidence type="ECO:0000256" key="3">
    <source>
        <dbReference type="SAM" id="MobiDB-lite"/>
    </source>
</evidence>
<dbReference type="Pfam" id="PF04082">
    <property type="entry name" value="Fungal_trans"/>
    <property type="match status" value="1"/>
</dbReference>
<keyword evidence="6" id="KW-1185">Reference proteome</keyword>
<dbReference type="GO" id="GO:0003677">
    <property type="term" value="F:DNA binding"/>
    <property type="evidence" value="ECO:0007669"/>
    <property type="project" value="InterPro"/>
</dbReference>
<protein>
    <submittedName>
        <fullName evidence="5">Fungal-specific transcription factor domain-containing protein</fullName>
    </submittedName>
</protein>
<sequence>MANPPDALPVPGSKRRRLRGSCDICKQRKIRCDSSQMPLNRCSNCIAFNSECRHTPTTKSTSPDDSGPSKNAPSPASSDTDKTAKAHVAAIVLEATSYIRDADVRGILLDVARYARSLENQLASGKRPSSVSGSSSVSSPLSTAGSPSPAAVIKEEENDSFVIGILTERFDRFRMESDLDRYFGKSSHFELINTAIGVKSLAAKDPPEKKLPSAKRPLFWRSPWEYDHLVPEEVFPPLIFPEPDLLWSLVDLYFTRVNILLLLIHRPTFEKSLASGLHLVDPHFGFTVLGVCAVAAKYSDDPRVILEGTNTRLSSGWKYFAQLPTQMSLMKSFTLYAAHTLCLSVLYLQGSSAPDGCWRLGGAGVRYAQEAGVHRHNRHGDKALDEQWKRVFWLLICIDTLASAFCGRPRATSSDDYDLDYPLECDDEYWETSDPSSAFRQPPGKPSVVSYFVAYLKLIEITGLAQKTIYLVNQKNRSEEWTTEAVATLDSALNAWIDSVPVHLRWDPHMEDPVFATQSAVLYTSYYHVQIQVHRIFLAAPNTTLSPCSSKSECQITYNYPSLAICASSARACAHVMDVAAQRGFLCSPHVLNAVFDSCIVLLLNVWGGRFIGLAVDPQKCLQDVESCLRILRTYETRWQIAGRQHDIIMELTNAANMDWQYTPNPLKRGRDDVEASTSDLAPESDKPERLSSQQIVSTAASGLDIDTLFKLPIYTEDLGALPIYEPLGWDTNYWGKDLQTGMPADNNIGSIAVPSESFTHSNGFGAALPSDSMTVLPEVPGGYDWDDWGKYITSVEELMQSLENST</sequence>
<dbReference type="SMART" id="SM00066">
    <property type="entry name" value="GAL4"/>
    <property type="match status" value="1"/>
</dbReference>
<dbReference type="GO" id="GO:0006351">
    <property type="term" value="P:DNA-templated transcription"/>
    <property type="evidence" value="ECO:0007669"/>
    <property type="project" value="InterPro"/>
</dbReference>
<evidence type="ECO:0000259" key="4">
    <source>
        <dbReference type="PROSITE" id="PS50048"/>
    </source>
</evidence>
<feature type="region of interest" description="Disordered" evidence="3">
    <location>
        <begin position="54"/>
        <end position="83"/>
    </location>
</feature>
<dbReference type="Proteomes" id="UP001218218">
    <property type="component" value="Unassembled WGS sequence"/>
</dbReference>
<dbReference type="SMART" id="SM00906">
    <property type="entry name" value="Fungal_trans"/>
    <property type="match status" value="1"/>
</dbReference>
<feature type="compositionally biased region" description="Low complexity" evidence="3">
    <location>
        <begin position="123"/>
        <end position="150"/>
    </location>
</feature>
<feature type="region of interest" description="Disordered" evidence="3">
    <location>
        <begin position="667"/>
        <end position="694"/>
    </location>
</feature>
<dbReference type="InterPro" id="IPR007219">
    <property type="entry name" value="XnlR_reg_dom"/>
</dbReference>
<accession>A0AAD6ZR37</accession>
<organism evidence="5 6">
    <name type="scientific">Mycena albidolilacea</name>
    <dbReference type="NCBI Taxonomy" id="1033008"/>
    <lineage>
        <taxon>Eukaryota</taxon>
        <taxon>Fungi</taxon>
        <taxon>Dikarya</taxon>
        <taxon>Basidiomycota</taxon>
        <taxon>Agaricomycotina</taxon>
        <taxon>Agaricomycetes</taxon>
        <taxon>Agaricomycetidae</taxon>
        <taxon>Agaricales</taxon>
        <taxon>Marasmiineae</taxon>
        <taxon>Mycenaceae</taxon>
        <taxon>Mycena</taxon>
    </lineage>
</organism>
<name>A0AAD6ZR37_9AGAR</name>
<proteinExistence type="predicted"/>
<dbReference type="GO" id="GO:0000981">
    <property type="term" value="F:DNA-binding transcription factor activity, RNA polymerase II-specific"/>
    <property type="evidence" value="ECO:0007669"/>
    <property type="project" value="InterPro"/>
</dbReference>
<gene>
    <name evidence="5" type="ORF">DFH08DRAFT_879443</name>
</gene>
<dbReference type="GO" id="GO:0008270">
    <property type="term" value="F:zinc ion binding"/>
    <property type="evidence" value="ECO:0007669"/>
    <property type="project" value="InterPro"/>
</dbReference>
<feature type="region of interest" description="Disordered" evidence="3">
    <location>
        <begin position="122"/>
        <end position="150"/>
    </location>
</feature>
<evidence type="ECO:0000313" key="6">
    <source>
        <dbReference type="Proteomes" id="UP001218218"/>
    </source>
</evidence>
<dbReference type="InterPro" id="IPR050987">
    <property type="entry name" value="AtrR-like"/>
</dbReference>
<dbReference type="InterPro" id="IPR001138">
    <property type="entry name" value="Zn2Cys6_DnaBD"/>
</dbReference>
<dbReference type="CDD" id="cd12148">
    <property type="entry name" value="fungal_TF_MHR"/>
    <property type="match status" value="1"/>
</dbReference>
<reference evidence="5" key="1">
    <citation type="submission" date="2023-03" db="EMBL/GenBank/DDBJ databases">
        <title>Massive genome expansion in bonnet fungi (Mycena s.s.) driven by repeated elements and novel gene families across ecological guilds.</title>
        <authorList>
            <consortium name="Lawrence Berkeley National Laboratory"/>
            <person name="Harder C.B."/>
            <person name="Miyauchi S."/>
            <person name="Viragh M."/>
            <person name="Kuo A."/>
            <person name="Thoen E."/>
            <person name="Andreopoulos B."/>
            <person name="Lu D."/>
            <person name="Skrede I."/>
            <person name="Drula E."/>
            <person name="Henrissat B."/>
            <person name="Morin E."/>
            <person name="Kohler A."/>
            <person name="Barry K."/>
            <person name="LaButti K."/>
            <person name="Morin E."/>
            <person name="Salamov A."/>
            <person name="Lipzen A."/>
            <person name="Mereny Z."/>
            <person name="Hegedus B."/>
            <person name="Baldrian P."/>
            <person name="Stursova M."/>
            <person name="Weitz H."/>
            <person name="Taylor A."/>
            <person name="Grigoriev I.V."/>
            <person name="Nagy L.G."/>
            <person name="Martin F."/>
            <person name="Kauserud H."/>
        </authorList>
    </citation>
    <scope>NUCLEOTIDE SEQUENCE</scope>
    <source>
        <strain evidence="5">CBHHK002</strain>
    </source>
</reference>
<dbReference type="InterPro" id="IPR036864">
    <property type="entry name" value="Zn2-C6_fun-type_DNA-bd_sf"/>
</dbReference>
<evidence type="ECO:0000256" key="1">
    <source>
        <dbReference type="ARBA" id="ARBA00022723"/>
    </source>
</evidence>
<dbReference type="SUPFAM" id="SSF57701">
    <property type="entry name" value="Zn2/Cys6 DNA-binding domain"/>
    <property type="match status" value="1"/>
</dbReference>
<comment type="caution">
    <text evidence="5">The sequence shown here is derived from an EMBL/GenBank/DDBJ whole genome shotgun (WGS) entry which is preliminary data.</text>
</comment>
<dbReference type="EMBL" id="JARIHO010000032">
    <property type="protein sequence ID" value="KAJ7334802.1"/>
    <property type="molecule type" value="Genomic_DNA"/>
</dbReference>
<evidence type="ECO:0000313" key="5">
    <source>
        <dbReference type="EMBL" id="KAJ7334802.1"/>
    </source>
</evidence>